<reference evidence="10" key="1">
    <citation type="submission" date="2010-08" db="EMBL/GenBank/DDBJ databases">
        <authorList>
            <consortium name="Caenorhabditis japonica Sequencing Consortium"/>
            <person name="Wilson R.K."/>
        </authorList>
    </citation>
    <scope>NUCLEOTIDE SEQUENCE [LARGE SCALE GENOMIC DNA]</scope>
    <source>
        <strain evidence="10">DF5081</strain>
    </source>
</reference>
<dbReference type="PROSITE" id="PS00478">
    <property type="entry name" value="LIM_DOMAIN_1"/>
    <property type="match status" value="1"/>
</dbReference>
<evidence type="ECO:0000256" key="1">
    <source>
        <dbReference type="ARBA" id="ARBA00022723"/>
    </source>
</evidence>
<evidence type="ECO:0000256" key="7">
    <source>
        <dbReference type="SAM" id="SignalP"/>
    </source>
</evidence>
<evidence type="ECO:0000313" key="10">
    <source>
        <dbReference type="Proteomes" id="UP000005237"/>
    </source>
</evidence>
<feature type="domain" description="LIM zinc-binding" evidence="8">
    <location>
        <begin position="134"/>
        <end position="193"/>
    </location>
</feature>
<evidence type="ECO:0000256" key="4">
    <source>
        <dbReference type="ARBA" id="ARBA00023038"/>
    </source>
</evidence>
<evidence type="ECO:0000313" key="9">
    <source>
        <dbReference type="EnsemblMetazoa" id="CJA06206.1"/>
    </source>
</evidence>
<evidence type="ECO:0000259" key="8">
    <source>
        <dbReference type="PROSITE" id="PS50023"/>
    </source>
</evidence>
<keyword evidence="7" id="KW-0732">Signal</keyword>
<dbReference type="PANTHER" id="PTHR24205:SF16">
    <property type="entry name" value="GH01042P-RELATED"/>
    <property type="match status" value="1"/>
</dbReference>
<dbReference type="Gene3D" id="2.10.110.10">
    <property type="entry name" value="Cysteine Rich Protein"/>
    <property type="match status" value="2"/>
</dbReference>
<reference evidence="9" key="2">
    <citation type="submission" date="2022-06" db="UniProtKB">
        <authorList>
            <consortium name="EnsemblMetazoa"/>
        </authorList>
    </citation>
    <scope>IDENTIFICATION</scope>
    <source>
        <strain evidence="9">DF5081</strain>
    </source>
</reference>
<evidence type="ECO:0000256" key="2">
    <source>
        <dbReference type="ARBA" id="ARBA00022737"/>
    </source>
</evidence>
<keyword evidence="1 5" id="KW-0479">Metal-binding</keyword>
<keyword evidence="4 5" id="KW-0440">LIM domain</keyword>
<dbReference type="GO" id="GO:0046872">
    <property type="term" value="F:metal ion binding"/>
    <property type="evidence" value="ECO:0007669"/>
    <property type="project" value="UniProtKB-KW"/>
</dbReference>
<dbReference type="EnsemblMetazoa" id="CJA06206.1">
    <property type="protein sequence ID" value="CJA06206.1"/>
    <property type="gene ID" value="WBGene00125410"/>
</dbReference>
<evidence type="ECO:0000256" key="6">
    <source>
        <dbReference type="SAM" id="Coils"/>
    </source>
</evidence>
<keyword evidence="10" id="KW-1185">Reference proteome</keyword>
<evidence type="ECO:0000256" key="3">
    <source>
        <dbReference type="ARBA" id="ARBA00022833"/>
    </source>
</evidence>
<dbReference type="GO" id="GO:0005634">
    <property type="term" value="C:nucleus"/>
    <property type="evidence" value="ECO:0007669"/>
    <property type="project" value="TreeGrafter"/>
</dbReference>
<dbReference type="InterPro" id="IPR001781">
    <property type="entry name" value="Znf_LIM"/>
</dbReference>
<dbReference type="Proteomes" id="UP000005237">
    <property type="component" value="Unassembled WGS sequence"/>
</dbReference>
<dbReference type="Pfam" id="PF00412">
    <property type="entry name" value="LIM"/>
    <property type="match status" value="2"/>
</dbReference>
<feature type="chain" id="PRO_5035726411" description="LIM zinc-binding domain-containing protein" evidence="7">
    <location>
        <begin position="18"/>
        <end position="204"/>
    </location>
</feature>
<feature type="signal peptide" evidence="7">
    <location>
        <begin position="1"/>
        <end position="17"/>
    </location>
</feature>
<dbReference type="GO" id="GO:0030018">
    <property type="term" value="C:Z disc"/>
    <property type="evidence" value="ECO:0007669"/>
    <property type="project" value="TreeGrafter"/>
</dbReference>
<accession>A0A8R1HSE5</accession>
<dbReference type="SMART" id="SM00132">
    <property type="entry name" value="LIM"/>
    <property type="match status" value="2"/>
</dbReference>
<dbReference type="FunFam" id="2.10.110.10:FF:000172">
    <property type="entry name" value="Protein CBG11874"/>
    <property type="match status" value="1"/>
</dbReference>
<keyword evidence="2" id="KW-0677">Repeat</keyword>
<evidence type="ECO:0000256" key="5">
    <source>
        <dbReference type="PROSITE-ProRule" id="PRU00125"/>
    </source>
</evidence>
<proteinExistence type="predicted"/>
<dbReference type="PROSITE" id="PS50023">
    <property type="entry name" value="LIM_DOMAIN_2"/>
    <property type="match status" value="1"/>
</dbReference>
<dbReference type="GO" id="GO:0003712">
    <property type="term" value="F:transcription coregulator activity"/>
    <property type="evidence" value="ECO:0007669"/>
    <property type="project" value="TreeGrafter"/>
</dbReference>
<protein>
    <recommendedName>
        <fullName evidence="8">LIM zinc-binding domain-containing protein</fullName>
    </recommendedName>
</protein>
<dbReference type="AlphaFoldDB" id="A0A8R1HSE5"/>
<sequence>MLKSHFLFYLLPLLALCQNSITDFDALDDTTTTTTTATPPPDPFQEDVEEDLQNLDEKLDELDSESQDLVIDYVRNGRKLYGDGKVIKIQDEMYHFSCFKCATCQRTLGVSPCFTDSSIGPFRCNDCHREATSPICHGCKNPTFEKCIVAFDVFWHEACFKCKGCNRQFKRQEYLIHEGCAYDEDCYYRVVQGIVTPQRGEIRE</sequence>
<feature type="coiled-coil region" evidence="6">
    <location>
        <begin position="45"/>
        <end position="72"/>
    </location>
</feature>
<organism evidence="9 10">
    <name type="scientific">Caenorhabditis japonica</name>
    <dbReference type="NCBI Taxonomy" id="281687"/>
    <lineage>
        <taxon>Eukaryota</taxon>
        <taxon>Metazoa</taxon>
        <taxon>Ecdysozoa</taxon>
        <taxon>Nematoda</taxon>
        <taxon>Chromadorea</taxon>
        <taxon>Rhabditida</taxon>
        <taxon>Rhabditina</taxon>
        <taxon>Rhabditomorpha</taxon>
        <taxon>Rhabditoidea</taxon>
        <taxon>Rhabditidae</taxon>
        <taxon>Peloderinae</taxon>
        <taxon>Caenorhabditis</taxon>
    </lineage>
</organism>
<keyword evidence="3 5" id="KW-0862">Zinc</keyword>
<dbReference type="PANTHER" id="PTHR24205">
    <property type="entry name" value="FOUR AND A HALF LIM DOMAINS PROTEIN"/>
    <property type="match status" value="1"/>
</dbReference>
<dbReference type="SUPFAM" id="SSF57716">
    <property type="entry name" value="Glucocorticoid receptor-like (DNA-binding domain)"/>
    <property type="match status" value="1"/>
</dbReference>
<keyword evidence="6" id="KW-0175">Coiled coil</keyword>
<name>A0A8R1HSE5_CAEJA</name>